<accession>A0A8J3FNP1</accession>
<evidence type="ECO:0000256" key="1">
    <source>
        <dbReference type="SAM" id="MobiDB-lite"/>
    </source>
</evidence>
<comment type="caution">
    <text evidence="2">The sequence shown here is derived from an EMBL/GenBank/DDBJ whole genome shotgun (WGS) entry which is preliminary data.</text>
</comment>
<dbReference type="AlphaFoldDB" id="A0A8J3FNP1"/>
<reference evidence="2" key="2">
    <citation type="submission" date="2020-09" db="EMBL/GenBank/DDBJ databases">
        <authorList>
            <person name="Sun Q."/>
            <person name="Zhou Y."/>
        </authorList>
    </citation>
    <scope>NUCLEOTIDE SEQUENCE</scope>
    <source>
        <strain evidence="2">CGMCC 4.7299</strain>
    </source>
</reference>
<feature type="region of interest" description="Disordered" evidence="1">
    <location>
        <begin position="116"/>
        <end position="156"/>
    </location>
</feature>
<name>A0A8J3FNP1_9ACTN</name>
<evidence type="ECO:0000313" key="3">
    <source>
        <dbReference type="Proteomes" id="UP000656042"/>
    </source>
</evidence>
<protein>
    <submittedName>
        <fullName evidence="2">Uncharacterized protein</fullName>
    </submittedName>
</protein>
<keyword evidence="3" id="KW-1185">Reference proteome</keyword>
<gene>
    <name evidence="2" type="ORF">GCM10012284_31160</name>
</gene>
<evidence type="ECO:0000313" key="2">
    <source>
        <dbReference type="EMBL" id="GGK94881.1"/>
    </source>
</evidence>
<proteinExistence type="predicted"/>
<dbReference type="EMBL" id="BMMX01000012">
    <property type="protein sequence ID" value="GGK94881.1"/>
    <property type="molecule type" value="Genomic_DNA"/>
</dbReference>
<reference evidence="2" key="1">
    <citation type="journal article" date="2014" name="Int. J. Syst. Evol. Microbiol.">
        <title>Complete genome sequence of Corynebacterium casei LMG S-19264T (=DSM 44701T), isolated from a smear-ripened cheese.</title>
        <authorList>
            <consortium name="US DOE Joint Genome Institute (JGI-PGF)"/>
            <person name="Walter F."/>
            <person name="Albersmeier A."/>
            <person name="Kalinowski J."/>
            <person name="Ruckert C."/>
        </authorList>
    </citation>
    <scope>NUCLEOTIDE SEQUENCE</scope>
    <source>
        <strain evidence="2">CGMCC 4.7299</strain>
    </source>
</reference>
<sequence length="156" mass="16279">MHVLVRGIQPGQSGEQVVDVHVLGDVGGETGQVFAHRVGQPQLAPLRQLQDGHRAERLARGTEAERGALVVADPPLLVGHAVTAREHGPASVRQHYHAGELALGGQPRNVPVVGAAGPGVRRDPVVPGRGGGDRFGVREPGMRQGRADGCQPAPLQ</sequence>
<dbReference type="Proteomes" id="UP000656042">
    <property type="component" value="Unassembled WGS sequence"/>
</dbReference>
<organism evidence="2 3">
    <name type="scientific">Mangrovihabitans endophyticus</name>
    <dbReference type="NCBI Taxonomy" id="1751298"/>
    <lineage>
        <taxon>Bacteria</taxon>
        <taxon>Bacillati</taxon>
        <taxon>Actinomycetota</taxon>
        <taxon>Actinomycetes</taxon>
        <taxon>Micromonosporales</taxon>
        <taxon>Micromonosporaceae</taxon>
        <taxon>Mangrovihabitans</taxon>
    </lineage>
</organism>
<feature type="compositionally biased region" description="Basic and acidic residues" evidence="1">
    <location>
        <begin position="131"/>
        <end position="141"/>
    </location>
</feature>